<dbReference type="GO" id="GO:0003995">
    <property type="term" value="F:acyl-CoA dehydrogenase activity"/>
    <property type="evidence" value="ECO:0007669"/>
    <property type="project" value="TreeGrafter"/>
</dbReference>
<organism evidence="8 9">
    <name type="scientific">Gordonia aquimaris</name>
    <dbReference type="NCBI Taxonomy" id="2984863"/>
    <lineage>
        <taxon>Bacteria</taxon>
        <taxon>Bacillati</taxon>
        <taxon>Actinomycetota</taxon>
        <taxon>Actinomycetes</taxon>
        <taxon>Mycobacteriales</taxon>
        <taxon>Gordoniaceae</taxon>
        <taxon>Gordonia</taxon>
    </lineage>
</organism>
<dbReference type="Pfam" id="PF00441">
    <property type="entry name" value="Acyl-CoA_dh_1"/>
    <property type="match status" value="1"/>
</dbReference>
<dbReference type="SUPFAM" id="SSF56645">
    <property type="entry name" value="Acyl-CoA dehydrogenase NM domain-like"/>
    <property type="match status" value="1"/>
</dbReference>
<dbReference type="CDD" id="cd00567">
    <property type="entry name" value="ACAD"/>
    <property type="match status" value="1"/>
</dbReference>
<keyword evidence="4" id="KW-0274">FAD</keyword>
<evidence type="ECO:0000256" key="4">
    <source>
        <dbReference type="ARBA" id="ARBA00022827"/>
    </source>
</evidence>
<dbReference type="PANTHER" id="PTHR43884">
    <property type="entry name" value="ACYL-COA DEHYDROGENASE"/>
    <property type="match status" value="1"/>
</dbReference>
<keyword evidence="5" id="KW-0560">Oxidoreductase</keyword>
<dbReference type="InterPro" id="IPR036250">
    <property type="entry name" value="AcylCo_DH-like_C"/>
</dbReference>
<keyword evidence="9" id="KW-1185">Reference proteome</keyword>
<evidence type="ECO:0000256" key="1">
    <source>
        <dbReference type="ARBA" id="ARBA00001974"/>
    </source>
</evidence>
<keyword evidence="3" id="KW-0285">Flavoprotein</keyword>
<dbReference type="InterPro" id="IPR013786">
    <property type="entry name" value="AcylCoA_DH/ox_N"/>
</dbReference>
<dbReference type="AlphaFoldDB" id="A0A9X3I3A1"/>
<dbReference type="Pfam" id="PF02771">
    <property type="entry name" value="Acyl-CoA_dh_N"/>
    <property type="match status" value="1"/>
</dbReference>
<evidence type="ECO:0000256" key="2">
    <source>
        <dbReference type="ARBA" id="ARBA00009347"/>
    </source>
</evidence>
<dbReference type="RefSeq" id="WP_235726072.1">
    <property type="nucleotide sequence ID" value="NZ_JAPKFM010000002.1"/>
</dbReference>
<comment type="cofactor">
    <cofactor evidence="1">
        <name>FAD</name>
        <dbReference type="ChEBI" id="CHEBI:57692"/>
    </cofactor>
</comment>
<evidence type="ECO:0000313" key="9">
    <source>
        <dbReference type="Proteomes" id="UP001143347"/>
    </source>
</evidence>
<proteinExistence type="inferred from homology"/>
<feature type="domain" description="Acyl-CoA dehydrogenase/oxidase N-terminal" evidence="7">
    <location>
        <begin position="10"/>
        <end position="121"/>
    </location>
</feature>
<dbReference type="InterPro" id="IPR009075">
    <property type="entry name" value="AcylCo_DH/oxidase_C"/>
</dbReference>
<dbReference type="InterPro" id="IPR037069">
    <property type="entry name" value="AcylCoA_DH/ox_N_sf"/>
</dbReference>
<dbReference type="InterPro" id="IPR046373">
    <property type="entry name" value="Acyl-CoA_Oxase/DH_mid-dom_sf"/>
</dbReference>
<dbReference type="Gene3D" id="1.20.140.10">
    <property type="entry name" value="Butyryl-CoA Dehydrogenase, subunit A, domain 3"/>
    <property type="match status" value="1"/>
</dbReference>
<evidence type="ECO:0000256" key="5">
    <source>
        <dbReference type="ARBA" id="ARBA00023002"/>
    </source>
</evidence>
<feature type="domain" description="Acyl-CoA dehydrogenase/oxidase C-terminal" evidence="6">
    <location>
        <begin position="234"/>
        <end position="375"/>
    </location>
</feature>
<comment type="caution">
    <text evidence="8">The sequence shown here is derived from an EMBL/GenBank/DDBJ whole genome shotgun (WGS) entry which is preliminary data.</text>
</comment>
<evidence type="ECO:0000256" key="3">
    <source>
        <dbReference type="ARBA" id="ARBA00022630"/>
    </source>
</evidence>
<dbReference type="GO" id="GO:0050660">
    <property type="term" value="F:flavin adenine dinucleotide binding"/>
    <property type="evidence" value="ECO:0007669"/>
    <property type="project" value="InterPro"/>
</dbReference>
<name>A0A9X3I3A1_9ACTN</name>
<protein>
    <submittedName>
        <fullName evidence="8">Acyl-CoA/acyl-ACP dehydrogenase</fullName>
    </submittedName>
</protein>
<evidence type="ECO:0000259" key="7">
    <source>
        <dbReference type="Pfam" id="PF02771"/>
    </source>
</evidence>
<comment type="similarity">
    <text evidence="2">Belongs to the acyl-CoA dehydrogenase family.</text>
</comment>
<dbReference type="Proteomes" id="UP001143347">
    <property type="component" value="Unassembled WGS sequence"/>
</dbReference>
<accession>A0A9X3I3A1</accession>
<dbReference type="PANTHER" id="PTHR43884:SF20">
    <property type="entry name" value="ACYL-COA DEHYDROGENASE FADE28"/>
    <property type="match status" value="1"/>
</dbReference>
<gene>
    <name evidence="8" type="ORF">OSB52_02460</name>
</gene>
<sequence length="382" mass="39617">MDFTYPETADDVRGLTRDIVTTISTPERVATLEESGAPVDAELWRELGAAGLLGLEVASSLAGERGGDLSAIENTVVAEELGRAIAQVPFAAHACAALPVAANRGSRALRDSVIGPAAGGEQILTVAFEEDLGVDVAAPTATAVVDDARITITGTKINVPYAEAAHVFVVNAAGPDGPLAVLVPRETAGVTVRAESSTGKIPTGQVDFTEAVVDTAWVLEGGVAAVRDVAERLTLAVCAEQSGIISRALELTAEYAREREQFGRAIGSFQAVAQRLADGYIDAQGLSLTTIQAAWMLANFHSDAPTGSETDLRTAISTAKFWAAEAGHRIAHTTVHVHGGVGLDTSHPVHRYFLRAKQNEFTLGSAPVVLAAIGADLAATPA</sequence>
<dbReference type="InterPro" id="IPR009100">
    <property type="entry name" value="AcylCoA_DH/oxidase_NM_dom_sf"/>
</dbReference>
<dbReference type="EMBL" id="JAPKFM010000002">
    <property type="protein sequence ID" value="MCX2962951.1"/>
    <property type="molecule type" value="Genomic_DNA"/>
</dbReference>
<reference evidence="8" key="1">
    <citation type="submission" date="2022-10" db="EMBL/GenBank/DDBJ databases">
        <title>WGS of marine actinomycetes from Thailand.</title>
        <authorList>
            <person name="Thawai C."/>
        </authorList>
    </citation>
    <scope>NUCLEOTIDE SEQUENCE</scope>
    <source>
        <strain evidence="8">SW21</strain>
    </source>
</reference>
<evidence type="ECO:0000259" key="6">
    <source>
        <dbReference type="Pfam" id="PF00441"/>
    </source>
</evidence>
<dbReference type="Gene3D" id="1.10.540.10">
    <property type="entry name" value="Acyl-CoA dehydrogenase/oxidase, N-terminal domain"/>
    <property type="match status" value="1"/>
</dbReference>
<evidence type="ECO:0000313" key="8">
    <source>
        <dbReference type="EMBL" id="MCX2962951.1"/>
    </source>
</evidence>
<dbReference type="SUPFAM" id="SSF47203">
    <property type="entry name" value="Acyl-CoA dehydrogenase C-terminal domain-like"/>
    <property type="match status" value="1"/>
</dbReference>
<dbReference type="Gene3D" id="2.40.110.10">
    <property type="entry name" value="Butyryl-CoA Dehydrogenase, subunit A, domain 2"/>
    <property type="match status" value="1"/>
</dbReference>